<accession>A0A9W9CLK7</accession>
<comment type="caution">
    <text evidence="2">The sequence shown here is derived from an EMBL/GenBank/DDBJ whole genome shotgun (WGS) entry which is preliminary data.</text>
</comment>
<name>A0A9W9CLK7_9PLEO</name>
<organism evidence="2 3">
    <name type="scientific">Neocucurbitaria cava</name>
    <dbReference type="NCBI Taxonomy" id="798079"/>
    <lineage>
        <taxon>Eukaryota</taxon>
        <taxon>Fungi</taxon>
        <taxon>Dikarya</taxon>
        <taxon>Ascomycota</taxon>
        <taxon>Pezizomycotina</taxon>
        <taxon>Dothideomycetes</taxon>
        <taxon>Pleosporomycetidae</taxon>
        <taxon>Pleosporales</taxon>
        <taxon>Pleosporineae</taxon>
        <taxon>Cucurbitariaceae</taxon>
        <taxon>Neocucurbitaria</taxon>
    </lineage>
</organism>
<dbReference type="Proteomes" id="UP001140560">
    <property type="component" value="Unassembled WGS sequence"/>
</dbReference>
<keyword evidence="3" id="KW-1185">Reference proteome</keyword>
<dbReference type="InterPro" id="IPR036047">
    <property type="entry name" value="F-box-like_dom_sf"/>
</dbReference>
<sequence length="550" mass="61477">MASSSTPALRRSYDELPIELKREVCTYLPNSDLKTVRLLNDEWNHVASSPLFRVFTTNLVETKQRKLNTLLVSPARGGFVNSVKELNIRHQTVKTITQDVDSKLLRLLRVLPNDRLKKFSTNANVEESVISSLLQNQTQLRRLFLAYEFYREPPDSLPSIDLVQGSLQALESMTIFANGKHEDAYATWLPELAALRILKIEASQRSRRRTHNFTSWASPTVSSSLKLRTLTLENVRLPAELLHIVNAVHLPSLKNLFLFGCTNTEPLLDLMAQQLQASNSDTDTKPSKSKTFRYECLVKPSEDRLHHVQRFLSSITGLQAVLVDAVGSTPLAISSLESHSASLERLMLSFPTSRRSATDNLYTVRDLTQLVDTCPNLRILGISLANIDFEDWLPFTPVGVSLSPSNGPLGSIATTPEGLQIAQALVPLSRVSHLRTLVLTQVPYEQFQSDPAARIHRHTSLATEIFTFLAAHNSPVSYIVFHPVGYYETTPLSSPSSSIVTDASWPNFCYRRGKVVSDSAGPAFEGVVAIPMSREEFAEVELCHRLVMRF</sequence>
<dbReference type="PROSITE" id="PS50181">
    <property type="entry name" value="FBOX"/>
    <property type="match status" value="1"/>
</dbReference>
<dbReference type="AlphaFoldDB" id="A0A9W9CLK7"/>
<protein>
    <recommendedName>
        <fullName evidence="1">F-box domain-containing protein</fullName>
    </recommendedName>
</protein>
<evidence type="ECO:0000259" key="1">
    <source>
        <dbReference type="PROSITE" id="PS50181"/>
    </source>
</evidence>
<dbReference type="SUPFAM" id="SSF52047">
    <property type="entry name" value="RNI-like"/>
    <property type="match status" value="1"/>
</dbReference>
<dbReference type="OrthoDB" id="3794824at2759"/>
<dbReference type="SUPFAM" id="SSF81383">
    <property type="entry name" value="F-box domain"/>
    <property type="match status" value="1"/>
</dbReference>
<dbReference type="EMBL" id="JAPEUY010000009">
    <property type="protein sequence ID" value="KAJ4369999.1"/>
    <property type="molecule type" value="Genomic_DNA"/>
</dbReference>
<gene>
    <name evidence="2" type="ORF">N0V83_005763</name>
</gene>
<dbReference type="InterPro" id="IPR032675">
    <property type="entry name" value="LRR_dom_sf"/>
</dbReference>
<reference evidence="2" key="1">
    <citation type="submission" date="2022-10" db="EMBL/GenBank/DDBJ databases">
        <title>Tapping the CABI collections for fungal endophytes: first genome assemblies for Collariella, Neodidymelliopsis, Ascochyta clinopodiicola, Didymella pomorum, Didymosphaeria variabile, Neocosmospora piperis and Neocucurbitaria cava.</title>
        <authorList>
            <person name="Hill R."/>
        </authorList>
    </citation>
    <scope>NUCLEOTIDE SEQUENCE</scope>
    <source>
        <strain evidence="2">IMI 356814</strain>
    </source>
</reference>
<feature type="domain" description="F-box" evidence="1">
    <location>
        <begin position="10"/>
        <end position="58"/>
    </location>
</feature>
<dbReference type="Gene3D" id="3.80.10.10">
    <property type="entry name" value="Ribonuclease Inhibitor"/>
    <property type="match status" value="1"/>
</dbReference>
<evidence type="ECO:0000313" key="2">
    <source>
        <dbReference type="EMBL" id="KAJ4369999.1"/>
    </source>
</evidence>
<proteinExistence type="predicted"/>
<dbReference type="InterPro" id="IPR001810">
    <property type="entry name" value="F-box_dom"/>
</dbReference>
<evidence type="ECO:0000313" key="3">
    <source>
        <dbReference type="Proteomes" id="UP001140560"/>
    </source>
</evidence>